<proteinExistence type="predicted"/>
<name>A0A382J7Q1_9ZZZZ</name>
<dbReference type="AlphaFoldDB" id="A0A382J7Q1"/>
<accession>A0A382J7Q1</accession>
<protein>
    <submittedName>
        <fullName evidence="1">Uncharacterized protein</fullName>
    </submittedName>
</protein>
<gene>
    <name evidence="1" type="ORF">METZ01_LOCUS259957</name>
</gene>
<dbReference type="Gene3D" id="1.25.40.10">
    <property type="entry name" value="Tetratricopeptide repeat domain"/>
    <property type="match status" value="1"/>
</dbReference>
<sequence length="350" mass="37821">MLAFVLIVGCRGPGHIVPQSTLDTAETHYGRGLLALDEGDQWTAQAQFERARGLDEDFPGSYVGDALVASAQGEFFRAHQSIEKALHRDGDFVDAHIALGRIVVDEGLAKGRDRADWLKDATRSFQRAARLAPGRVDADYHLARAQARAGEFTAALVSYQRVIAHNRGGLVAKALSEAERLQIVQRAAPGTKLGARIAVLERITSSELAVLLLEEMKLEELVRQRRNTADPVAFRPPGSSPAPSVATAMSSAQMSTSWARPWVERALELGVPGLEPSPDGSAGAVEIVTRAHFARVVEGILSLLTREVDLMTRYVGEASRFPDVRADHFGYNAIALSVDRGIMSPDPVSG</sequence>
<dbReference type="SMART" id="SM00028">
    <property type="entry name" value="TPR"/>
    <property type="match status" value="3"/>
</dbReference>
<dbReference type="EMBL" id="UINC01071865">
    <property type="protein sequence ID" value="SVC07103.1"/>
    <property type="molecule type" value="Genomic_DNA"/>
</dbReference>
<dbReference type="SUPFAM" id="SSF48452">
    <property type="entry name" value="TPR-like"/>
    <property type="match status" value="1"/>
</dbReference>
<dbReference type="InterPro" id="IPR011990">
    <property type="entry name" value="TPR-like_helical_dom_sf"/>
</dbReference>
<dbReference type="InterPro" id="IPR019734">
    <property type="entry name" value="TPR_rpt"/>
</dbReference>
<feature type="non-terminal residue" evidence="1">
    <location>
        <position position="350"/>
    </location>
</feature>
<evidence type="ECO:0000313" key="1">
    <source>
        <dbReference type="EMBL" id="SVC07103.1"/>
    </source>
</evidence>
<reference evidence="1" key="1">
    <citation type="submission" date="2018-05" db="EMBL/GenBank/DDBJ databases">
        <authorList>
            <person name="Lanie J.A."/>
            <person name="Ng W.-L."/>
            <person name="Kazmierczak K.M."/>
            <person name="Andrzejewski T.M."/>
            <person name="Davidsen T.M."/>
            <person name="Wayne K.J."/>
            <person name="Tettelin H."/>
            <person name="Glass J.I."/>
            <person name="Rusch D."/>
            <person name="Podicherti R."/>
            <person name="Tsui H.-C.T."/>
            <person name="Winkler M.E."/>
        </authorList>
    </citation>
    <scope>NUCLEOTIDE SEQUENCE</scope>
</reference>
<organism evidence="1">
    <name type="scientific">marine metagenome</name>
    <dbReference type="NCBI Taxonomy" id="408172"/>
    <lineage>
        <taxon>unclassified sequences</taxon>
        <taxon>metagenomes</taxon>
        <taxon>ecological metagenomes</taxon>
    </lineage>
</organism>